<evidence type="ECO:0000256" key="1">
    <source>
        <dbReference type="ARBA" id="ARBA00004651"/>
    </source>
</evidence>
<keyword evidence="2" id="KW-1003">Cell membrane</keyword>
<organism evidence="7 8">
    <name type="scientific">Pediococcus claussenii (strain ATCC BAA-344 / DSM 14800 / JCM 18046 / KCTC 3811 / LMG 21948 / P06)</name>
    <dbReference type="NCBI Taxonomy" id="701521"/>
    <lineage>
        <taxon>Bacteria</taxon>
        <taxon>Bacillati</taxon>
        <taxon>Bacillota</taxon>
        <taxon>Bacilli</taxon>
        <taxon>Lactobacillales</taxon>
        <taxon>Lactobacillaceae</taxon>
        <taxon>Pediococcus</taxon>
    </lineage>
</organism>
<dbReference type="GO" id="GO:0022857">
    <property type="term" value="F:transmembrane transporter activity"/>
    <property type="evidence" value="ECO:0007669"/>
    <property type="project" value="InterPro"/>
</dbReference>
<evidence type="ECO:0000256" key="2">
    <source>
        <dbReference type="ARBA" id="ARBA00022475"/>
    </source>
</evidence>
<comment type="subcellular location">
    <subcellularLocation>
        <location evidence="1">Cell membrane</location>
        <topology evidence="1">Multi-pass membrane protein</topology>
    </subcellularLocation>
</comment>
<keyword evidence="3 6" id="KW-0812">Transmembrane</keyword>
<feature type="transmembrane region" description="Helical" evidence="6">
    <location>
        <begin position="90"/>
        <end position="110"/>
    </location>
</feature>
<dbReference type="GO" id="GO:0005886">
    <property type="term" value="C:plasma membrane"/>
    <property type="evidence" value="ECO:0007669"/>
    <property type="project" value="UniProtKB-SubCell"/>
</dbReference>
<dbReference type="PANTHER" id="PTHR42770:SF18">
    <property type="entry name" value="ARGININE_AGMATINE ANTIPORTER"/>
    <property type="match status" value="1"/>
</dbReference>
<dbReference type="RefSeq" id="WP_014215035.1">
    <property type="nucleotide sequence ID" value="NC_016605.1"/>
</dbReference>
<protein>
    <submittedName>
        <fullName evidence="7">Amino acid permease family protein</fullName>
    </submittedName>
</protein>
<dbReference type="HOGENOM" id="CLU_007946_15_12_9"/>
<feature type="transmembrane region" description="Helical" evidence="6">
    <location>
        <begin position="41"/>
        <end position="60"/>
    </location>
</feature>
<evidence type="ECO:0000256" key="5">
    <source>
        <dbReference type="ARBA" id="ARBA00023136"/>
    </source>
</evidence>
<sequence>MASNTGKMGFWSVFFLGVNGIIGSGIFLLPGNMYKLTGNNSIWLVALAGLSALTIALCFADMASRFTGNGAAWLYTYNAFGRFPGFEIGFFSWIQGVITIAAEVAAFLSVLREVVPAANSVMVYNIIGTLLIVGLAVLNLLGPKFSDWSDNVATVMKMLVLAVFIIIGIWSIKSINFSKSGVYPIGNYNNAFNIIFYMFSGFSFLPIAASDMKNSEKNLPRALISVIITVTAIYALTQFVAIGVLGTKIMSSNTPLALALAVALGPVGKLLIVGGMLISILGVAISVSFSTPFVASSLANEHQLLPSILGIKTKEGTPWVAIAITSGLSILLLLSGSYLFLVSSVVVVSLIQYIATSLATIKIQRVDKSDKDGWRLPGGMTIPIIAILLCLYIFSGITFKVVIFGIVSALLGIILYALDDHKAK</sequence>
<dbReference type="EMBL" id="CP003137">
    <property type="protein sequence ID" value="AEV94838.1"/>
    <property type="molecule type" value="Genomic_DNA"/>
</dbReference>
<keyword evidence="8" id="KW-1185">Reference proteome</keyword>
<evidence type="ECO:0000313" key="7">
    <source>
        <dbReference type="EMBL" id="AEV94838.1"/>
    </source>
</evidence>
<evidence type="ECO:0000256" key="4">
    <source>
        <dbReference type="ARBA" id="ARBA00022989"/>
    </source>
</evidence>
<dbReference type="eggNOG" id="COG0531">
    <property type="taxonomic scope" value="Bacteria"/>
</dbReference>
<keyword evidence="4 6" id="KW-1133">Transmembrane helix</keyword>
<dbReference type="InterPro" id="IPR050367">
    <property type="entry name" value="APC_superfamily"/>
</dbReference>
<dbReference type="STRING" id="701521.PECL_537"/>
<feature type="transmembrane region" description="Helical" evidence="6">
    <location>
        <begin position="122"/>
        <end position="142"/>
    </location>
</feature>
<keyword evidence="5 6" id="KW-0472">Membrane</keyword>
<feature type="transmembrane region" description="Helical" evidence="6">
    <location>
        <begin position="340"/>
        <end position="361"/>
    </location>
</feature>
<dbReference type="PIRSF" id="PIRSF006060">
    <property type="entry name" value="AA_transporter"/>
    <property type="match status" value="1"/>
</dbReference>
<feature type="transmembrane region" description="Helical" evidence="6">
    <location>
        <begin position="192"/>
        <end position="210"/>
    </location>
</feature>
<dbReference type="AlphaFoldDB" id="G8PC19"/>
<gene>
    <name evidence="7" type="ordered locus">PECL_537</name>
</gene>
<dbReference type="PATRIC" id="fig|701521.8.peg.515"/>
<reference evidence="7 8" key="1">
    <citation type="journal article" date="2012" name="J. Bacteriol.">
        <title>Complete Genome Sequence of the Beer Spoilage Organism Pediococcus claussenii ATCC BAA-344T.</title>
        <authorList>
            <person name="Pittet V."/>
            <person name="Abegunde T."/>
            <person name="Marfleet T."/>
            <person name="Haakensen M."/>
            <person name="Morrow K."/>
            <person name="Jayaprakash T."/>
            <person name="Schroeder K."/>
            <person name="Trost B."/>
            <person name="Byrns S."/>
            <person name="Bergsveinson J."/>
            <person name="Kusalik A."/>
            <person name="Ziola B."/>
        </authorList>
    </citation>
    <scope>NUCLEOTIDE SEQUENCE [LARGE SCALE GENOMIC DNA]</scope>
    <source>
        <strain evidence="7 8">ATCC BAA-344</strain>
    </source>
</reference>
<dbReference type="PANTHER" id="PTHR42770">
    <property type="entry name" value="AMINO ACID TRANSPORTER-RELATED"/>
    <property type="match status" value="1"/>
</dbReference>
<evidence type="ECO:0000256" key="3">
    <source>
        <dbReference type="ARBA" id="ARBA00022692"/>
    </source>
</evidence>
<dbReference type="Proteomes" id="UP000005444">
    <property type="component" value="Chromosome"/>
</dbReference>
<feature type="transmembrane region" description="Helical" evidence="6">
    <location>
        <begin position="222"/>
        <end position="250"/>
    </location>
</feature>
<accession>G8PC19</accession>
<evidence type="ECO:0000256" key="6">
    <source>
        <dbReference type="SAM" id="Phobius"/>
    </source>
</evidence>
<feature type="transmembrane region" description="Helical" evidence="6">
    <location>
        <begin position="9"/>
        <end position="29"/>
    </location>
</feature>
<dbReference type="Gene3D" id="1.20.1740.10">
    <property type="entry name" value="Amino acid/polyamine transporter I"/>
    <property type="match status" value="1"/>
</dbReference>
<name>G8PC19_PEDCP</name>
<dbReference type="KEGG" id="pce:PECL_537"/>
<proteinExistence type="predicted"/>
<feature type="transmembrane region" description="Helical" evidence="6">
    <location>
        <begin position="316"/>
        <end position="334"/>
    </location>
</feature>
<feature type="transmembrane region" description="Helical" evidence="6">
    <location>
        <begin position="154"/>
        <end position="172"/>
    </location>
</feature>
<dbReference type="InterPro" id="IPR002293">
    <property type="entry name" value="AA/rel_permease1"/>
</dbReference>
<dbReference type="Pfam" id="PF13520">
    <property type="entry name" value="AA_permease_2"/>
    <property type="match status" value="1"/>
</dbReference>
<evidence type="ECO:0000313" key="8">
    <source>
        <dbReference type="Proteomes" id="UP000005444"/>
    </source>
</evidence>
<feature type="transmembrane region" description="Helical" evidence="6">
    <location>
        <begin position="401"/>
        <end position="418"/>
    </location>
</feature>
<feature type="transmembrane region" description="Helical" evidence="6">
    <location>
        <begin position="373"/>
        <end position="395"/>
    </location>
</feature>